<proteinExistence type="predicted"/>
<evidence type="ECO:0000313" key="4">
    <source>
        <dbReference type="Proteomes" id="UP000008289"/>
    </source>
</evidence>
<dbReference type="EMBL" id="CP000027">
    <property type="protein sequence ID" value="AAW39617.1"/>
    <property type="molecule type" value="Genomic_DNA"/>
</dbReference>
<sequence length="48" mass="5067">MSGEKSKPAKRPDSGTALPVTTERAGAELKIISPLLYSGGGIFYGERE</sequence>
<name>Q3Z7B9_DEHM1</name>
<dbReference type="HOGENOM" id="CLU_3151946_0_0_0"/>
<evidence type="ECO:0000313" key="3">
    <source>
        <dbReference type="EMBL" id="AAW40354.1"/>
    </source>
</evidence>
<evidence type="ECO:0000313" key="2">
    <source>
        <dbReference type="EMBL" id="AAW39617.1"/>
    </source>
</evidence>
<reference evidence="2 4" key="1">
    <citation type="journal article" date="2005" name="Science">
        <title>Genome sequence of the PCE-dechlorinating bacterium Dehalococcoides ethenogenes.</title>
        <authorList>
            <person name="Seshadri R."/>
            <person name="Adrian L."/>
            <person name="Fouts D.E."/>
            <person name="Eisen J.A."/>
            <person name="Phillippy A.M."/>
            <person name="Methe B.A."/>
            <person name="Ward N.L."/>
            <person name="Nelson W.C."/>
            <person name="Deboy R.T."/>
            <person name="Khouri H.M."/>
            <person name="Kolonay J.F."/>
            <person name="Dodson R.J."/>
            <person name="Daugherty S.C."/>
            <person name="Brinkac L.M."/>
            <person name="Sullivan S.A."/>
            <person name="Madupu R."/>
            <person name="Nelson K.E."/>
            <person name="Kang K.H."/>
            <person name="Impraim M."/>
            <person name="Tran K."/>
            <person name="Robinson J.M."/>
            <person name="Forberger H.A."/>
            <person name="Fraser C.M."/>
            <person name="Zinder S.H."/>
            <person name="Heidelberg J.F."/>
        </authorList>
    </citation>
    <scope>NUCLEOTIDE SEQUENCE [LARGE SCALE GENOMIC DNA]</scope>
    <source>
        <strain evidence="2">195</strain>
        <strain evidence="4">ATCC BAA-2266 / KCTC 15142 / 195</strain>
    </source>
</reference>
<dbReference type="KEGG" id="det:DET0313"/>
<dbReference type="AlphaFoldDB" id="Q3Z7B9"/>
<gene>
    <name evidence="3" type="ordered locus">DET0313</name>
    <name evidence="2" type="ordered locus">DET1166</name>
</gene>
<dbReference type="Proteomes" id="UP000008289">
    <property type="component" value="Chromosome"/>
</dbReference>
<evidence type="ECO:0000256" key="1">
    <source>
        <dbReference type="SAM" id="MobiDB-lite"/>
    </source>
</evidence>
<dbReference type="KEGG" id="det:DET1166"/>
<feature type="region of interest" description="Disordered" evidence="1">
    <location>
        <begin position="1"/>
        <end position="23"/>
    </location>
</feature>
<accession>Q3Z7B9</accession>
<keyword evidence="4" id="KW-1185">Reference proteome</keyword>
<protein>
    <submittedName>
        <fullName evidence="2">Uncharacterized protein</fullName>
    </submittedName>
</protein>
<dbReference type="EMBL" id="CP000027">
    <property type="protein sequence ID" value="AAW40354.1"/>
    <property type="molecule type" value="Genomic_DNA"/>
</dbReference>
<dbReference type="STRING" id="243164.DET0313"/>
<organism evidence="2 4">
    <name type="scientific">Dehalococcoides mccartyi (strain ATCC BAA-2266 / KCTC 15142 / 195)</name>
    <name type="common">Dehalococcoides ethenogenes (strain 195)</name>
    <dbReference type="NCBI Taxonomy" id="243164"/>
    <lineage>
        <taxon>Bacteria</taxon>
        <taxon>Bacillati</taxon>
        <taxon>Chloroflexota</taxon>
        <taxon>Dehalococcoidia</taxon>
        <taxon>Dehalococcoidales</taxon>
        <taxon>Dehalococcoidaceae</taxon>
        <taxon>Dehalococcoides</taxon>
    </lineage>
</organism>
<feature type="compositionally biased region" description="Basic and acidic residues" evidence="1">
    <location>
        <begin position="1"/>
        <end position="13"/>
    </location>
</feature>